<evidence type="ECO:0000256" key="1">
    <source>
        <dbReference type="ARBA" id="ARBA00023002"/>
    </source>
</evidence>
<evidence type="ECO:0000259" key="3">
    <source>
        <dbReference type="Pfam" id="PF01558"/>
    </source>
</evidence>
<organism evidence="4 5">
    <name type="scientific">Trichlorobacter lovleyi (strain ATCC BAA-1151 / DSM 17278 / SZ)</name>
    <name type="common">Geobacter lovleyi</name>
    <dbReference type="NCBI Taxonomy" id="398767"/>
    <lineage>
        <taxon>Bacteria</taxon>
        <taxon>Pseudomonadati</taxon>
        <taxon>Thermodesulfobacteriota</taxon>
        <taxon>Desulfuromonadia</taxon>
        <taxon>Geobacterales</taxon>
        <taxon>Geobacteraceae</taxon>
        <taxon>Trichlorobacter</taxon>
    </lineage>
</organism>
<sequence>MRYDLFFAGYGGQGVLLAGNLLSYAAIREGKNVSFFPAYGVEKRGGAAMCTVVFADGETGSPVVGEPSVSVILNQLSFDKYAAKVKQGGICLVNSSLVELAGVVLEGRELLAVPMNRIAIELGDVRMVNMVACGAYATATGALTLESLQEALKDALPERNHRLIPANVKAIEAGAAAVFSARKS</sequence>
<gene>
    <name evidence="4" type="ordered locus">Glov_2307</name>
</gene>
<evidence type="ECO:0000313" key="4">
    <source>
        <dbReference type="EMBL" id="ACD96023.1"/>
    </source>
</evidence>
<dbReference type="AlphaFoldDB" id="B3E4T7"/>
<dbReference type="InterPro" id="IPR052554">
    <property type="entry name" value="2-oxoglutarate_synth_KorC"/>
</dbReference>
<dbReference type="Gene3D" id="3.40.920.10">
    <property type="entry name" value="Pyruvate-ferredoxin oxidoreductase, PFOR, domain III"/>
    <property type="match status" value="1"/>
</dbReference>
<keyword evidence="2" id="KW-1133">Transmembrane helix</keyword>
<keyword evidence="2" id="KW-0812">Transmembrane</keyword>
<keyword evidence="5" id="KW-1185">Reference proteome</keyword>
<proteinExistence type="predicted"/>
<dbReference type="PANTHER" id="PTHR42730">
    <property type="entry name" value="2-OXOGLUTARATE SYNTHASE SUBUNIT KORC"/>
    <property type="match status" value="1"/>
</dbReference>
<dbReference type="PANTHER" id="PTHR42730:SF1">
    <property type="entry name" value="2-OXOGLUTARATE SYNTHASE SUBUNIT KORC"/>
    <property type="match status" value="1"/>
</dbReference>
<name>B3E4T7_TRIL1</name>
<dbReference type="RefSeq" id="WP_012470357.1">
    <property type="nucleotide sequence ID" value="NC_010814.1"/>
</dbReference>
<dbReference type="Proteomes" id="UP000002420">
    <property type="component" value="Chromosome"/>
</dbReference>
<keyword evidence="2" id="KW-0472">Membrane</keyword>
<dbReference type="SUPFAM" id="SSF53323">
    <property type="entry name" value="Pyruvate-ferredoxin oxidoreductase, PFOR, domain III"/>
    <property type="match status" value="1"/>
</dbReference>
<dbReference type="InterPro" id="IPR019752">
    <property type="entry name" value="Pyrv/ketoisovalerate_OxRed_cat"/>
</dbReference>
<dbReference type="KEGG" id="glo:Glov_2307"/>
<dbReference type="EMBL" id="CP001089">
    <property type="protein sequence ID" value="ACD96023.1"/>
    <property type="molecule type" value="Genomic_DNA"/>
</dbReference>
<keyword evidence="1" id="KW-0560">Oxidoreductase</keyword>
<dbReference type="GO" id="GO:0016903">
    <property type="term" value="F:oxidoreductase activity, acting on the aldehyde or oxo group of donors"/>
    <property type="evidence" value="ECO:0007669"/>
    <property type="project" value="InterPro"/>
</dbReference>
<feature type="transmembrane region" description="Helical" evidence="2">
    <location>
        <begin position="6"/>
        <end position="27"/>
    </location>
</feature>
<feature type="domain" description="Pyruvate/ketoisovalerate oxidoreductase catalytic" evidence="3">
    <location>
        <begin position="11"/>
        <end position="175"/>
    </location>
</feature>
<keyword evidence="4" id="KW-0670">Pyruvate</keyword>
<dbReference type="OrthoDB" id="9789125at2"/>
<protein>
    <submittedName>
        <fullName evidence="4">Pyruvate ferredoxin/flavodoxin oxidoreductase</fullName>
    </submittedName>
</protein>
<accession>B3E4T7</accession>
<dbReference type="InterPro" id="IPR002869">
    <property type="entry name" value="Pyrv_flavodox_OxRed_cen"/>
</dbReference>
<reference evidence="4 5" key="1">
    <citation type="submission" date="2008-05" db="EMBL/GenBank/DDBJ databases">
        <title>Complete sequence of chromosome of Geobacter lovleyi SZ.</title>
        <authorList>
            <consortium name="US DOE Joint Genome Institute"/>
            <person name="Lucas S."/>
            <person name="Copeland A."/>
            <person name="Lapidus A."/>
            <person name="Glavina del Rio T."/>
            <person name="Dalin E."/>
            <person name="Tice H."/>
            <person name="Bruce D."/>
            <person name="Goodwin L."/>
            <person name="Pitluck S."/>
            <person name="Chertkov O."/>
            <person name="Meincke L."/>
            <person name="Brettin T."/>
            <person name="Detter J.C."/>
            <person name="Han C."/>
            <person name="Tapia R."/>
            <person name="Kuske C.R."/>
            <person name="Schmutz J."/>
            <person name="Larimer F."/>
            <person name="Land M."/>
            <person name="Hauser L."/>
            <person name="Kyrpides N."/>
            <person name="Mikhailova N."/>
            <person name="Sung Y."/>
            <person name="Fletcher K.E."/>
            <person name="Ritalahti K.M."/>
            <person name="Loeffler F.E."/>
            <person name="Richardson P."/>
        </authorList>
    </citation>
    <scope>NUCLEOTIDE SEQUENCE [LARGE SCALE GENOMIC DNA]</scope>
    <source>
        <strain evidence="5">ATCC BAA-1151 / DSM 17278 / SZ</strain>
    </source>
</reference>
<dbReference type="Pfam" id="PF01558">
    <property type="entry name" value="POR"/>
    <property type="match status" value="1"/>
</dbReference>
<dbReference type="HOGENOM" id="CLU_087284_0_1_7"/>
<dbReference type="eggNOG" id="COG1014">
    <property type="taxonomic scope" value="Bacteria"/>
</dbReference>
<evidence type="ECO:0000313" key="5">
    <source>
        <dbReference type="Proteomes" id="UP000002420"/>
    </source>
</evidence>
<evidence type="ECO:0000256" key="2">
    <source>
        <dbReference type="SAM" id="Phobius"/>
    </source>
</evidence>
<dbReference type="STRING" id="398767.Glov_2307"/>